<gene>
    <name evidence="1" type="ORF">JEU22_18090</name>
</gene>
<evidence type="ECO:0000313" key="1">
    <source>
        <dbReference type="EMBL" id="MBI6885821.1"/>
    </source>
</evidence>
<reference evidence="1" key="1">
    <citation type="submission" date="2020-12" db="EMBL/GenBank/DDBJ databases">
        <title>Enhanced detection system for hospital associated transmission using whole genome sequencing surveillance.</title>
        <authorList>
            <person name="Harrison L.H."/>
            <person name="Van Tyne D."/>
            <person name="Marsh J.W."/>
            <person name="Griffith M.P."/>
            <person name="Snyder D.J."/>
            <person name="Cooper V.S."/>
            <person name="Mustapha M."/>
        </authorList>
    </citation>
    <scope>NUCLEOTIDE SEQUENCE</scope>
    <source>
        <strain evidence="1">PSB00042</strain>
    </source>
</reference>
<name>A0A8I1EHW9_PSEPU</name>
<accession>A0A8I1EHW9</accession>
<sequence length="249" mass="27678">MTKFSVLPTSLLEKLFDLALVGACSDEHNQVCNEVALILDEKPSEVPCDEEIYQDFYRYGPLLDLKNMTRDEQGGFVDPQTAKAFEQYVHAMVRHEPGHLAVKDKASGFFRAMGEVSATLKPKAETTEAFERAFDLLTRLDPAMPLSQVMVWLREFLSGSQDAVVALSAAEGEWVSVEDGLPPENSIMLVTNTDWPHSIQRGEPAPMKVGYLELGQWKLFGASWKPTHWRLPPPPAVEIKALQAAGAVH</sequence>
<evidence type="ECO:0000313" key="2">
    <source>
        <dbReference type="Proteomes" id="UP000637061"/>
    </source>
</evidence>
<comment type="caution">
    <text evidence="1">The sequence shown here is derived from an EMBL/GenBank/DDBJ whole genome shotgun (WGS) entry which is preliminary data.</text>
</comment>
<protein>
    <recommendedName>
        <fullName evidence="3">DUF551 domain-containing protein</fullName>
    </recommendedName>
</protein>
<evidence type="ECO:0008006" key="3">
    <source>
        <dbReference type="Google" id="ProtNLM"/>
    </source>
</evidence>
<dbReference type="AlphaFoldDB" id="A0A8I1EHW9"/>
<organism evidence="1 2">
    <name type="scientific">Pseudomonas putida</name>
    <name type="common">Arthrobacter siderocapsulatus</name>
    <dbReference type="NCBI Taxonomy" id="303"/>
    <lineage>
        <taxon>Bacteria</taxon>
        <taxon>Pseudomonadati</taxon>
        <taxon>Pseudomonadota</taxon>
        <taxon>Gammaproteobacteria</taxon>
        <taxon>Pseudomonadales</taxon>
        <taxon>Pseudomonadaceae</taxon>
        <taxon>Pseudomonas</taxon>
    </lineage>
</organism>
<dbReference type="RefSeq" id="WP_198747748.1">
    <property type="nucleotide sequence ID" value="NZ_JAEHTE010000023.1"/>
</dbReference>
<proteinExistence type="predicted"/>
<dbReference type="EMBL" id="JAEHTE010000023">
    <property type="protein sequence ID" value="MBI6885821.1"/>
    <property type="molecule type" value="Genomic_DNA"/>
</dbReference>
<dbReference type="Proteomes" id="UP000637061">
    <property type="component" value="Unassembled WGS sequence"/>
</dbReference>